<protein>
    <submittedName>
        <fullName evidence="1">Uncharacterized protein</fullName>
    </submittedName>
</protein>
<reference evidence="1 2" key="1">
    <citation type="submission" date="2014-02" db="EMBL/GenBank/DDBJ databases">
        <title>The genome sequence of Colletotrichum salicis CBS 607.94.</title>
        <authorList>
            <person name="Baroncelli R."/>
            <person name="Thon M.R."/>
        </authorList>
    </citation>
    <scope>NUCLEOTIDE SEQUENCE [LARGE SCALE GENOMIC DNA]</scope>
    <source>
        <strain evidence="1 2">CBS 607.94</strain>
    </source>
</reference>
<evidence type="ECO:0000313" key="2">
    <source>
        <dbReference type="Proteomes" id="UP000070121"/>
    </source>
</evidence>
<comment type="caution">
    <text evidence="1">The sequence shown here is derived from an EMBL/GenBank/DDBJ whole genome shotgun (WGS) entry which is preliminary data.</text>
</comment>
<keyword evidence="2" id="KW-1185">Reference proteome</keyword>
<name>A0A135S9J0_9PEZI</name>
<dbReference type="AlphaFoldDB" id="A0A135S9J0"/>
<sequence length="151" mass="16333">MAQTQPSTTVSSSHRLLPLLFTQEPVTSSSIKSTCEYLGRTSNTWLAPVLSSHVLSPPSSSSTLEQYEYVPLDGFQQSRLPENTAVKVHEPDGKHTPDSIFAALARSAHLRIRVQKMTSNGAFGLGTGPFGHPIPSPTHRLTVGILFLAKP</sequence>
<gene>
    <name evidence="1" type="ORF">CSAL01_08503</name>
</gene>
<dbReference type="EMBL" id="JFFI01002467">
    <property type="protein sequence ID" value="KXH32585.1"/>
    <property type="molecule type" value="Genomic_DNA"/>
</dbReference>
<proteinExistence type="predicted"/>
<evidence type="ECO:0000313" key="1">
    <source>
        <dbReference type="EMBL" id="KXH32585.1"/>
    </source>
</evidence>
<organism evidence="1 2">
    <name type="scientific">Colletotrichum salicis</name>
    <dbReference type="NCBI Taxonomy" id="1209931"/>
    <lineage>
        <taxon>Eukaryota</taxon>
        <taxon>Fungi</taxon>
        <taxon>Dikarya</taxon>
        <taxon>Ascomycota</taxon>
        <taxon>Pezizomycotina</taxon>
        <taxon>Sordariomycetes</taxon>
        <taxon>Hypocreomycetidae</taxon>
        <taxon>Glomerellales</taxon>
        <taxon>Glomerellaceae</taxon>
        <taxon>Colletotrichum</taxon>
        <taxon>Colletotrichum acutatum species complex</taxon>
    </lineage>
</organism>
<dbReference type="Proteomes" id="UP000070121">
    <property type="component" value="Unassembled WGS sequence"/>
</dbReference>
<accession>A0A135S9J0</accession>